<accession>A0A232F1G3</accession>
<reference evidence="1 2" key="1">
    <citation type="journal article" date="2017" name="Curr. Biol.">
        <title>The Evolution of Venom by Co-option of Single-Copy Genes.</title>
        <authorList>
            <person name="Martinson E.O."/>
            <person name="Mrinalini"/>
            <person name="Kelkar Y.D."/>
            <person name="Chang C.H."/>
            <person name="Werren J.H."/>
        </authorList>
    </citation>
    <scope>NUCLEOTIDE SEQUENCE [LARGE SCALE GENOMIC DNA]</scope>
    <source>
        <strain evidence="1 2">Alberta</strain>
        <tissue evidence="1">Whole body</tissue>
    </source>
</reference>
<dbReference type="Proteomes" id="UP000215335">
    <property type="component" value="Unassembled WGS sequence"/>
</dbReference>
<evidence type="ECO:0000313" key="1">
    <source>
        <dbReference type="EMBL" id="OXU24561.1"/>
    </source>
</evidence>
<sequence length="68" mass="8204">RTNTYYGTTVKTKHDFHISFENIIPRQFSTKQPLKKQPLMIQLFEFPIRASMPFLNLKIKLWIFYIAI</sequence>
<name>A0A232F1G3_9HYME</name>
<feature type="non-terminal residue" evidence="1">
    <location>
        <position position="1"/>
    </location>
</feature>
<keyword evidence="2" id="KW-1185">Reference proteome</keyword>
<proteinExistence type="predicted"/>
<organism evidence="1 2">
    <name type="scientific">Trichomalopsis sarcophagae</name>
    <dbReference type="NCBI Taxonomy" id="543379"/>
    <lineage>
        <taxon>Eukaryota</taxon>
        <taxon>Metazoa</taxon>
        <taxon>Ecdysozoa</taxon>
        <taxon>Arthropoda</taxon>
        <taxon>Hexapoda</taxon>
        <taxon>Insecta</taxon>
        <taxon>Pterygota</taxon>
        <taxon>Neoptera</taxon>
        <taxon>Endopterygota</taxon>
        <taxon>Hymenoptera</taxon>
        <taxon>Apocrita</taxon>
        <taxon>Proctotrupomorpha</taxon>
        <taxon>Chalcidoidea</taxon>
        <taxon>Pteromalidae</taxon>
        <taxon>Pteromalinae</taxon>
        <taxon>Trichomalopsis</taxon>
    </lineage>
</organism>
<dbReference type="AlphaFoldDB" id="A0A232F1G3"/>
<comment type="caution">
    <text evidence="1">The sequence shown here is derived from an EMBL/GenBank/DDBJ whole genome shotgun (WGS) entry which is preliminary data.</text>
</comment>
<protein>
    <submittedName>
        <fullName evidence="1">Uncharacterized protein</fullName>
    </submittedName>
</protein>
<evidence type="ECO:0000313" key="2">
    <source>
        <dbReference type="Proteomes" id="UP000215335"/>
    </source>
</evidence>
<dbReference type="EMBL" id="NNAY01001266">
    <property type="protein sequence ID" value="OXU24561.1"/>
    <property type="molecule type" value="Genomic_DNA"/>
</dbReference>
<gene>
    <name evidence="1" type="ORF">TSAR_005273</name>
</gene>